<name>A0A4Z2H3T5_9TELE</name>
<comment type="caution">
    <text evidence="2">The sequence shown here is derived from an EMBL/GenBank/DDBJ whole genome shotgun (WGS) entry which is preliminary data.</text>
</comment>
<feature type="region of interest" description="Disordered" evidence="1">
    <location>
        <begin position="81"/>
        <end position="114"/>
    </location>
</feature>
<gene>
    <name evidence="2" type="ORF">EYF80_029398</name>
</gene>
<organism evidence="2 3">
    <name type="scientific">Liparis tanakae</name>
    <name type="common">Tanaka's snailfish</name>
    <dbReference type="NCBI Taxonomy" id="230148"/>
    <lineage>
        <taxon>Eukaryota</taxon>
        <taxon>Metazoa</taxon>
        <taxon>Chordata</taxon>
        <taxon>Craniata</taxon>
        <taxon>Vertebrata</taxon>
        <taxon>Euteleostomi</taxon>
        <taxon>Actinopterygii</taxon>
        <taxon>Neopterygii</taxon>
        <taxon>Teleostei</taxon>
        <taxon>Neoteleostei</taxon>
        <taxon>Acanthomorphata</taxon>
        <taxon>Eupercaria</taxon>
        <taxon>Perciformes</taxon>
        <taxon>Cottioidei</taxon>
        <taxon>Cottales</taxon>
        <taxon>Liparidae</taxon>
        <taxon>Liparis</taxon>
    </lineage>
</organism>
<protein>
    <submittedName>
        <fullName evidence="2">Uncharacterized protein</fullName>
    </submittedName>
</protein>
<evidence type="ECO:0000313" key="3">
    <source>
        <dbReference type="Proteomes" id="UP000314294"/>
    </source>
</evidence>
<keyword evidence="3" id="KW-1185">Reference proteome</keyword>
<proteinExistence type="predicted"/>
<dbReference type="EMBL" id="SRLO01000334">
    <property type="protein sequence ID" value="TNN60409.1"/>
    <property type="molecule type" value="Genomic_DNA"/>
</dbReference>
<dbReference type="Proteomes" id="UP000314294">
    <property type="component" value="Unassembled WGS sequence"/>
</dbReference>
<sequence length="114" mass="12071">MVTILMQSMMGQTLRHRVQPVQLSVTMGRTEAPAWRNCSPLSAESIPPVARIGKPGMALAMADTALRAMGLMALPAHMDTHSESSCSGDPSIRGSFVLPNTRPGGAVGLQPHHT</sequence>
<evidence type="ECO:0000313" key="2">
    <source>
        <dbReference type="EMBL" id="TNN60409.1"/>
    </source>
</evidence>
<dbReference type="AlphaFoldDB" id="A0A4Z2H3T5"/>
<reference evidence="2 3" key="1">
    <citation type="submission" date="2019-03" db="EMBL/GenBank/DDBJ databases">
        <title>First draft genome of Liparis tanakae, snailfish: a comprehensive survey of snailfish specific genes.</title>
        <authorList>
            <person name="Kim W."/>
            <person name="Song I."/>
            <person name="Jeong J.-H."/>
            <person name="Kim D."/>
            <person name="Kim S."/>
            <person name="Ryu S."/>
            <person name="Song J.Y."/>
            <person name="Lee S.K."/>
        </authorList>
    </citation>
    <scope>NUCLEOTIDE SEQUENCE [LARGE SCALE GENOMIC DNA]</scope>
    <source>
        <tissue evidence="2">Muscle</tissue>
    </source>
</reference>
<accession>A0A4Z2H3T5</accession>
<evidence type="ECO:0000256" key="1">
    <source>
        <dbReference type="SAM" id="MobiDB-lite"/>
    </source>
</evidence>